<keyword evidence="2" id="KW-0503">Monooxygenase</keyword>
<proteinExistence type="predicted"/>
<evidence type="ECO:0000256" key="1">
    <source>
        <dbReference type="ARBA" id="ARBA00023002"/>
    </source>
</evidence>
<reference evidence="4 5" key="1">
    <citation type="submission" date="2020-05" db="EMBL/GenBank/DDBJ databases">
        <title>Actinomadura verrucosospora NRRL-B18236 (PFL_A860) Genome sequencing and assembly.</title>
        <authorList>
            <person name="Samborskyy M."/>
        </authorList>
    </citation>
    <scope>NUCLEOTIDE SEQUENCE [LARGE SCALE GENOMIC DNA]</scope>
    <source>
        <strain evidence="4 5">NRRL:B18236</strain>
    </source>
</reference>
<dbReference type="InterPro" id="IPR050766">
    <property type="entry name" value="Bact_Lucif_Oxidored"/>
</dbReference>
<dbReference type="AlphaFoldDB" id="A0A7D3VTX2"/>
<protein>
    <submittedName>
        <fullName evidence="4">Luciferase</fullName>
    </submittedName>
</protein>
<dbReference type="EMBL" id="CP053892">
    <property type="protein sequence ID" value="QKG19716.1"/>
    <property type="molecule type" value="Genomic_DNA"/>
</dbReference>
<dbReference type="GO" id="GO:0016705">
    <property type="term" value="F:oxidoreductase activity, acting on paired donors, with incorporation or reduction of molecular oxygen"/>
    <property type="evidence" value="ECO:0007669"/>
    <property type="project" value="InterPro"/>
</dbReference>
<evidence type="ECO:0000256" key="2">
    <source>
        <dbReference type="ARBA" id="ARBA00023033"/>
    </source>
</evidence>
<dbReference type="RefSeq" id="WP_173093934.1">
    <property type="nucleotide sequence ID" value="NZ_CP053892.1"/>
</dbReference>
<sequence length="379" mass="42159">MQFSMIFEAQLAKPTPERERQLLLDSVEQAVYGEEMGFDRVWAVEHHGLERYAHMSASEIFLSWVAAKTSRIRIGHGVVCMPFNYNHPVRVAERVGMLDALSGGRLDVGGGRGSTRMEMGMYGVEPSATYPQMEESLRFLANAWRKDEVDWHTDLLDVGPAKILPRPVQTPHPPLYMACSKRDTVKLAAALGVGALVMGFAGPEEVKEMYDLYWETVRTRAPERLVTTETTDKFVALCPTIVLDDGARALRIGARGQRFFAESIAHWYGNGPAPAEDTEDDDNIAALARDKEALVAKLNEANIPARPQDTGTFNAEHAYGTAEYAIEYVQRLADIGVDEIMCLIQMGTVPQEVCMETIRQWGETVIPHFRAAERAGSRA</sequence>
<dbReference type="Pfam" id="PF00296">
    <property type="entry name" value="Bac_luciferase"/>
    <property type="match status" value="1"/>
</dbReference>
<keyword evidence="5" id="KW-1185">Reference proteome</keyword>
<dbReference type="PANTHER" id="PTHR30137:SF8">
    <property type="entry name" value="BLR5498 PROTEIN"/>
    <property type="match status" value="1"/>
</dbReference>
<accession>A0A7D3VTX2</accession>
<keyword evidence="1" id="KW-0560">Oxidoreductase</keyword>
<dbReference type="InterPro" id="IPR036661">
    <property type="entry name" value="Luciferase-like_sf"/>
</dbReference>
<dbReference type="GO" id="GO:0004497">
    <property type="term" value="F:monooxygenase activity"/>
    <property type="evidence" value="ECO:0007669"/>
    <property type="project" value="UniProtKB-KW"/>
</dbReference>
<dbReference type="InterPro" id="IPR011251">
    <property type="entry name" value="Luciferase-like_dom"/>
</dbReference>
<evidence type="ECO:0000313" key="5">
    <source>
        <dbReference type="Proteomes" id="UP000501240"/>
    </source>
</evidence>
<dbReference type="SUPFAM" id="SSF51679">
    <property type="entry name" value="Bacterial luciferase-like"/>
    <property type="match status" value="1"/>
</dbReference>
<name>A0A7D3VTX2_ACTVE</name>
<dbReference type="Gene3D" id="3.20.20.30">
    <property type="entry name" value="Luciferase-like domain"/>
    <property type="match status" value="1"/>
</dbReference>
<dbReference type="PANTHER" id="PTHR30137">
    <property type="entry name" value="LUCIFERASE-LIKE MONOOXYGENASE"/>
    <property type="match status" value="1"/>
</dbReference>
<dbReference type="Proteomes" id="UP000501240">
    <property type="component" value="Chromosome"/>
</dbReference>
<evidence type="ECO:0000313" key="4">
    <source>
        <dbReference type="EMBL" id="QKG19716.1"/>
    </source>
</evidence>
<dbReference type="GO" id="GO:0005829">
    <property type="term" value="C:cytosol"/>
    <property type="evidence" value="ECO:0007669"/>
    <property type="project" value="TreeGrafter"/>
</dbReference>
<feature type="domain" description="Luciferase-like" evidence="3">
    <location>
        <begin position="21"/>
        <end position="339"/>
    </location>
</feature>
<evidence type="ECO:0000259" key="3">
    <source>
        <dbReference type="Pfam" id="PF00296"/>
    </source>
</evidence>
<organism evidence="4 5">
    <name type="scientific">Actinomadura verrucosospora</name>
    <dbReference type="NCBI Taxonomy" id="46165"/>
    <lineage>
        <taxon>Bacteria</taxon>
        <taxon>Bacillati</taxon>
        <taxon>Actinomycetota</taxon>
        <taxon>Actinomycetes</taxon>
        <taxon>Streptosporangiales</taxon>
        <taxon>Thermomonosporaceae</taxon>
        <taxon>Actinomadura</taxon>
    </lineage>
</organism>
<gene>
    <name evidence="4" type="ORF">ACTIVE_1352</name>
</gene>